<reference evidence="3 4" key="1">
    <citation type="submission" date="2015-12" db="EMBL/GenBank/DDBJ databases">
        <title>Draft genome sequence of Moniliophthora roreri, the causal agent of frosty pod rot of cacao.</title>
        <authorList>
            <person name="Aime M.C."/>
            <person name="Diaz-Valderrama J.R."/>
            <person name="Kijpornyongpan T."/>
            <person name="Phillips-Mora W."/>
        </authorList>
    </citation>
    <scope>NUCLEOTIDE SEQUENCE [LARGE SCALE GENOMIC DNA]</scope>
    <source>
        <strain evidence="3 4">MCA 2952</strain>
    </source>
</reference>
<feature type="region of interest" description="Disordered" evidence="2">
    <location>
        <begin position="370"/>
        <end position="414"/>
    </location>
</feature>
<dbReference type="Proteomes" id="UP000054988">
    <property type="component" value="Unassembled WGS sequence"/>
</dbReference>
<sequence>MDIQIDECEVESYILCKSVNEESIPGPGVIARGTDESSDDNNMDHRLNLIETKLDSLVADVATLQTERQIQSARGTAYSDADAEYLLLKNTKDLEDIRALASRLVDEKQVLENQVKDSEGLVQELKSQINGLEEENRALVVALAESKSAASALEETQCQLLAERRTVAQLRAKLDKGKPVGSAPGGDQVVQGRDEGDITVQAQQGDGIAAPVPVPAAMNQVREWRHKLQKTFLSNRGPPKQSEMPAMNDLFSQIEQYGDRMTVEQLSYSKIVKVLRHIAALDPVKDQIPRDEEFKFRERAIALVNKWNSLSQAGENVNNPSPYCPMAWWGVQPTADIRFLDLEVEVDSSDEGLETDDGEDDLIKDNSEEELQEGIPVSHASTNLRNSSSDGSGFLPPEVDGNSTKDVRKADGMRRDDSVQGIVVEDPGQRATTSLLWCIKCTKGHEYDVILFLFGYTQTHPQHSSTFPSIHYRRKGEGLVYLSTTDDTLAAAALKDCPFVRKSTNDSNGIDMKLLTPDESEASLIVSEDDHLLQPGMWVRLCDPSMPSWLRRRDTRQTPQAYGDGKRLAAHCTVSEYHDDPAMIVKADATHVTVLFLPRLPTKHFLDPKLKPALRSTQFQWLFQPDFFNVDFRSKLDHRGFTFVDGLREETLPRHHVRPSSQPLSALEGKLFLTSNHPLVLSHFPEIDGWNFEIGGLVEGMKLKVTGVVTEISDKGLILRGDGDSDDHSVGWAARKIWKAGELVRHIQNGAEGLVIANNDDRHTTTFVGRMNITNTSEDGVTKEQNFEYEADSNLLRRLHAVYFFAVPHPQAATKETNPVSIGGYGPWLRREVMVSGKSSGEHRGQHALVVGVLTNQPTSSGLKLRLQSALQGNSAPPFIVDYDSAVDAATGEPLHIQEYPTNSPYRIKRGYRHPMQPKLKPTIVAKPTTPPPEPNEIPMDEDDVGWSGSDDEDSPLPPWCDQAHPSQRWIYSLRDNPIVNKLWFFAILTGRDPKLKINFNRSEKMVRLRFSALIPDEWCLEYQHLAFRLVQLSFIVEPSHPNSRTNDPFYVLHGEHSGRFLVRVSNAGDTLLCHEVDIETGSFDESVKYRVARDQACKILLRQEIKDKLAKQRKAYQDKHPELYRKRDNTK</sequence>
<evidence type="ECO:0000256" key="2">
    <source>
        <dbReference type="SAM" id="MobiDB-lite"/>
    </source>
</evidence>
<evidence type="ECO:0000313" key="4">
    <source>
        <dbReference type="Proteomes" id="UP000054988"/>
    </source>
</evidence>
<gene>
    <name evidence="3" type="ORF">WG66_20112</name>
</gene>
<keyword evidence="1" id="KW-0175">Coiled coil</keyword>
<dbReference type="AlphaFoldDB" id="A0A0W0ETB4"/>
<proteinExistence type="predicted"/>
<feature type="coiled-coil region" evidence="1">
    <location>
        <begin position="94"/>
        <end position="173"/>
    </location>
</feature>
<evidence type="ECO:0000313" key="3">
    <source>
        <dbReference type="EMBL" id="KTB27308.1"/>
    </source>
</evidence>
<accession>A0A0W0ETB4</accession>
<feature type="compositionally biased region" description="Basic and acidic residues" evidence="2">
    <location>
        <begin position="403"/>
        <end position="414"/>
    </location>
</feature>
<protein>
    <submittedName>
        <fullName evidence="3">Uncharacterized protein</fullName>
    </submittedName>
</protein>
<evidence type="ECO:0000256" key="1">
    <source>
        <dbReference type="SAM" id="Coils"/>
    </source>
</evidence>
<dbReference type="EMBL" id="LATX01002557">
    <property type="protein sequence ID" value="KTB27308.1"/>
    <property type="molecule type" value="Genomic_DNA"/>
</dbReference>
<name>A0A0W0ETB4_MONRR</name>
<feature type="compositionally biased region" description="Polar residues" evidence="2">
    <location>
        <begin position="379"/>
        <end position="391"/>
    </location>
</feature>
<organism evidence="3 4">
    <name type="scientific">Moniliophthora roreri</name>
    <name type="common">Frosty pod rot fungus</name>
    <name type="synonym">Monilia roreri</name>
    <dbReference type="NCBI Taxonomy" id="221103"/>
    <lineage>
        <taxon>Eukaryota</taxon>
        <taxon>Fungi</taxon>
        <taxon>Dikarya</taxon>
        <taxon>Basidiomycota</taxon>
        <taxon>Agaricomycotina</taxon>
        <taxon>Agaricomycetes</taxon>
        <taxon>Agaricomycetidae</taxon>
        <taxon>Agaricales</taxon>
        <taxon>Marasmiineae</taxon>
        <taxon>Marasmiaceae</taxon>
        <taxon>Moniliophthora</taxon>
    </lineage>
</organism>
<feature type="region of interest" description="Disordered" evidence="2">
    <location>
        <begin position="1113"/>
        <end position="1132"/>
    </location>
</feature>
<comment type="caution">
    <text evidence="3">The sequence shown here is derived from an EMBL/GenBank/DDBJ whole genome shotgun (WGS) entry which is preliminary data.</text>
</comment>